<accession>A0AAV8XUU3</accession>
<dbReference type="InterPro" id="IPR011009">
    <property type="entry name" value="Kinase-like_dom_sf"/>
</dbReference>
<name>A0AAV8XUU3_9CUCU</name>
<dbReference type="EMBL" id="JAPWTK010000318">
    <property type="protein sequence ID" value="KAJ8942641.1"/>
    <property type="molecule type" value="Genomic_DNA"/>
</dbReference>
<dbReference type="InterPro" id="IPR015897">
    <property type="entry name" value="CHK_kinase-like"/>
</dbReference>
<dbReference type="InterPro" id="IPR004119">
    <property type="entry name" value="EcKL"/>
</dbReference>
<dbReference type="Gene3D" id="3.90.1200.10">
    <property type="match status" value="1"/>
</dbReference>
<evidence type="ECO:0000313" key="3">
    <source>
        <dbReference type="EMBL" id="KAJ8942641.1"/>
    </source>
</evidence>
<evidence type="ECO:0000259" key="2">
    <source>
        <dbReference type="SMART" id="SM00587"/>
    </source>
</evidence>
<evidence type="ECO:0000256" key="1">
    <source>
        <dbReference type="SAM" id="MobiDB-lite"/>
    </source>
</evidence>
<feature type="domain" description="CHK kinase-like" evidence="2">
    <location>
        <begin position="119"/>
        <end position="319"/>
    </location>
</feature>
<evidence type="ECO:0000313" key="4">
    <source>
        <dbReference type="Proteomes" id="UP001162162"/>
    </source>
</evidence>
<keyword evidence="4" id="KW-1185">Reference proteome</keyword>
<gene>
    <name evidence="3" type="ORF">NQ318_013354</name>
</gene>
<dbReference type="PANTHER" id="PTHR11012">
    <property type="entry name" value="PROTEIN KINASE-LIKE DOMAIN-CONTAINING"/>
    <property type="match status" value="1"/>
</dbReference>
<protein>
    <recommendedName>
        <fullName evidence="2">CHK kinase-like domain-containing protein</fullName>
    </recommendedName>
</protein>
<dbReference type="SMART" id="SM00587">
    <property type="entry name" value="CHK"/>
    <property type="match status" value="1"/>
</dbReference>
<dbReference type="SUPFAM" id="SSF56112">
    <property type="entry name" value="Protein kinase-like (PK-like)"/>
    <property type="match status" value="1"/>
</dbReference>
<reference evidence="3" key="1">
    <citation type="journal article" date="2023" name="Insect Mol. Biol.">
        <title>Genome sequencing provides insights into the evolution of gene families encoding plant cell wall-degrading enzymes in longhorned beetles.</title>
        <authorList>
            <person name="Shin N.R."/>
            <person name="Okamura Y."/>
            <person name="Kirsch R."/>
            <person name="Pauchet Y."/>
        </authorList>
    </citation>
    <scope>NUCLEOTIDE SEQUENCE</scope>
    <source>
        <strain evidence="3">AMC_N1</strain>
    </source>
</reference>
<proteinExistence type="predicted"/>
<comment type="caution">
    <text evidence="3">The sequence shown here is derived from an EMBL/GenBank/DDBJ whole genome shotgun (WGS) entry which is preliminary data.</text>
</comment>
<dbReference type="Proteomes" id="UP001162162">
    <property type="component" value="Unassembled WGS sequence"/>
</dbReference>
<dbReference type="AlphaFoldDB" id="A0AAV8XUU3"/>
<sequence length="406" mass="46079">MDVQLSADQGDVIDRIAENQGFHDFDVTASPGSSKGDNYMGSGRDEPPKKLHLILKSASRSAKLRETIPIKKAYLREIYVYDTIFPAFESFLKEHDCPVRLSPHAKLLGSCVKDFEECVVLENLKEAGYDLWDRTTPMDWDHIALVLKEYGKFHAISLAMKEKDPELYEELTKDLDNVFGKPEGEEEDEEKRKGFEAFMKKNVGNGIKAVKGNQKAVDALERFSDVVAKFMVDDIRAPEDMLVVLHGDCWNNNMLFKYEDPQAKRPSQVCLIDWQLSATGSPGMDLSYFLFTCAPKEILADQEKCLRTYHDAASETLGGLGLDPESIYPFDLVEHHWKKYSRFGLYMALSLLKLMLSEGQEVPDMAELADSGEDLLDGFSYTSVNEDKYNQRVRDMMTVCVDNGWL</sequence>
<dbReference type="Pfam" id="PF02958">
    <property type="entry name" value="EcKL"/>
    <property type="match status" value="1"/>
</dbReference>
<dbReference type="PANTHER" id="PTHR11012:SF30">
    <property type="entry name" value="PROTEIN KINASE-LIKE DOMAIN-CONTAINING"/>
    <property type="match status" value="1"/>
</dbReference>
<organism evidence="3 4">
    <name type="scientific">Aromia moschata</name>
    <dbReference type="NCBI Taxonomy" id="1265417"/>
    <lineage>
        <taxon>Eukaryota</taxon>
        <taxon>Metazoa</taxon>
        <taxon>Ecdysozoa</taxon>
        <taxon>Arthropoda</taxon>
        <taxon>Hexapoda</taxon>
        <taxon>Insecta</taxon>
        <taxon>Pterygota</taxon>
        <taxon>Neoptera</taxon>
        <taxon>Endopterygota</taxon>
        <taxon>Coleoptera</taxon>
        <taxon>Polyphaga</taxon>
        <taxon>Cucujiformia</taxon>
        <taxon>Chrysomeloidea</taxon>
        <taxon>Cerambycidae</taxon>
        <taxon>Cerambycinae</taxon>
        <taxon>Callichromatini</taxon>
        <taxon>Aromia</taxon>
    </lineage>
</organism>
<feature type="region of interest" description="Disordered" evidence="1">
    <location>
        <begin position="24"/>
        <end position="47"/>
    </location>
</feature>